<evidence type="ECO:0000313" key="2">
    <source>
        <dbReference type="EnsemblPlants" id="ORUFI07G23860.1"/>
    </source>
</evidence>
<protein>
    <submittedName>
        <fullName evidence="2">Uncharacterized protein</fullName>
    </submittedName>
</protein>
<proteinExistence type="predicted"/>
<feature type="compositionally biased region" description="Polar residues" evidence="1">
    <location>
        <begin position="17"/>
        <end position="36"/>
    </location>
</feature>
<accession>A0A0E0QBH4</accession>
<reference evidence="3" key="1">
    <citation type="submission" date="2013-06" db="EMBL/GenBank/DDBJ databases">
        <authorList>
            <person name="Zhao Q."/>
        </authorList>
    </citation>
    <scope>NUCLEOTIDE SEQUENCE</scope>
    <source>
        <strain evidence="3">cv. W1943</strain>
    </source>
</reference>
<evidence type="ECO:0000313" key="3">
    <source>
        <dbReference type="Proteomes" id="UP000008022"/>
    </source>
</evidence>
<feature type="compositionally biased region" description="Basic and acidic residues" evidence="1">
    <location>
        <begin position="52"/>
        <end position="65"/>
    </location>
</feature>
<dbReference type="Gramene" id="ORUFI07G23860.1">
    <property type="protein sequence ID" value="ORUFI07G23860.1"/>
    <property type="gene ID" value="ORUFI07G23860"/>
</dbReference>
<sequence>MHPLGVKRLRIQSQTGWWSAPDSSDLGSASLRSQGRSLRHRVSGVAAPTRAPSHDQSTRFPRRDPAWAPPARGGFIPAPRARINGHLSSPLSLSRVNCDLSTTITTTTTLQAERSTRPLD</sequence>
<dbReference type="AlphaFoldDB" id="A0A0E0QBH4"/>
<dbReference type="EnsemblPlants" id="ORUFI07G23860.1">
    <property type="protein sequence ID" value="ORUFI07G23860.1"/>
    <property type="gene ID" value="ORUFI07G23860"/>
</dbReference>
<evidence type="ECO:0000256" key="1">
    <source>
        <dbReference type="SAM" id="MobiDB-lite"/>
    </source>
</evidence>
<dbReference type="HOGENOM" id="CLU_2053530_0_0_1"/>
<feature type="region of interest" description="Disordered" evidence="1">
    <location>
        <begin position="17"/>
        <end position="74"/>
    </location>
</feature>
<keyword evidence="3" id="KW-1185">Reference proteome</keyword>
<name>A0A0E0QBH4_ORYRU</name>
<reference evidence="2" key="2">
    <citation type="submission" date="2015-06" db="UniProtKB">
        <authorList>
            <consortium name="EnsemblPlants"/>
        </authorList>
    </citation>
    <scope>IDENTIFICATION</scope>
</reference>
<organism evidence="2 3">
    <name type="scientific">Oryza rufipogon</name>
    <name type="common">Brownbeard rice</name>
    <name type="synonym">Asian wild rice</name>
    <dbReference type="NCBI Taxonomy" id="4529"/>
    <lineage>
        <taxon>Eukaryota</taxon>
        <taxon>Viridiplantae</taxon>
        <taxon>Streptophyta</taxon>
        <taxon>Embryophyta</taxon>
        <taxon>Tracheophyta</taxon>
        <taxon>Spermatophyta</taxon>
        <taxon>Magnoliopsida</taxon>
        <taxon>Liliopsida</taxon>
        <taxon>Poales</taxon>
        <taxon>Poaceae</taxon>
        <taxon>BOP clade</taxon>
        <taxon>Oryzoideae</taxon>
        <taxon>Oryzeae</taxon>
        <taxon>Oryzinae</taxon>
        <taxon>Oryza</taxon>
    </lineage>
</organism>
<dbReference type="Proteomes" id="UP000008022">
    <property type="component" value="Unassembled WGS sequence"/>
</dbReference>